<feature type="domain" description="Major facilitator superfamily (MFS) profile" evidence="10">
    <location>
        <begin position="25"/>
        <end position="432"/>
    </location>
</feature>
<reference evidence="11" key="1">
    <citation type="submission" date="2022-06" db="EMBL/GenBank/DDBJ databases">
        <title>Whole genome shotgun sequencing (WGS) of Rathayibacter sp. ZW T2_19, isolated from stored onions (Allium cepa).</title>
        <authorList>
            <person name="Stoll D.A."/>
            <person name="Huch M."/>
        </authorList>
    </citation>
    <scope>NUCLEOTIDE SEQUENCE</scope>
    <source>
        <strain evidence="11">ZW T2_19</strain>
    </source>
</reference>
<feature type="transmembrane region" description="Helical" evidence="9">
    <location>
        <begin position="408"/>
        <end position="428"/>
    </location>
</feature>
<dbReference type="PROSITE" id="PS00216">
    <property type="entry name" value="SUGAR_TRANSPORT_1"/>
    <property type="match status" value="1"/>
</dbReference>
<evidence type="ECO:0000256" key="4">
    <source>
        <dbReference type="ARBA" id="ARBA00022475"/>
    </source>
</evidence>
<dbReference type="PROSITE" id="PS00217">
    <property type="entry name" value="SUGAR_TRANSPORT_2"/>
    <property type="match status" value="1"/>
</dbReference>
<dbReference type="Pfam" id="PF07690">
    <property type="entry name" value="MFS_1"/>
    <property type="match status" value="1"/>
</dbReference>
<feature type="transmembrane region" description="Helical" evidence="9">
    <location>
        <begin position="121"/>
        <end position="141"/>
    </location>
</feature>
<evidence type="ECO:0000256" key="1">
    <source>
        <dbReference type="ARBA" id="ARBA00004651"/>
    </source>
</evidence>
<keyword evidence="7 9" id="KW-1133">Transmembrane helix</keyword>
<evidence type="ECO:0000313" key="12">
    <source>
        <dbReference type="Proteomes" id="UP001155240"/>
    </source>
</evidence>
<feature type="transmembrane region" description="Helical" evidence="9">
    <location>
        <begin position="26"/>
        <end position="49"/>
    </location>
</feature>
<dbReference type="InterPro" id="IPR036259">
    <property type="entry name" value="MFS_trans_sf"/>
</dbReference>
<dbReference type="Gene3D" id="1.20.1250.20">
    <property type="entry name" value="MFS general substrate transporter like domains"/>
    <property type="match status" value="2"/>
</dbReference>
<keyword evidence="6" id="KW-0769">Symport</keyword>
<organism evidence="11 12">
    <name type="scientific">Rathayibacter rubneri</name>
    <dbReference type="NCBI Taxonomy" id="2950106"/>
    <lineage>
        <taxon>Bacteria</taxon>
        <taxon>Bacillati</taxon>
        <taxon>Actinomycetota</taxon>
        <taxon>Actinomycetes</taxon>
        <taxon>Micrococcales</taxon>
        <taxon>Microbacteriaceae</taxon>
        <taxon>Rathayibacter</taxon>
    </lineage>
</organism>
<gene>
    <name evidence="11" type="ORF">NB037_04375</name>
</gene>
<keyword evidence="3" id="KW-0813">Transport</keyword>
<evidence type="ECO:0000259" key="10">
    <source>
        <dbReference type="PROSITE" id="PS50850"/>
    </source>
</evidence>
<feature type="transmembrane region" description="Helical" evidence="9">
    <location>
        <begin position="316"/>
        <end position="335"/>
    </location>
</feature>
<keyword evidence="12" id="KW-1185">Reference proteome</keyword>
<evidence type="ECO:0000313" key="11">
    <source>
        <dbReference type="EMBL" id="MCM6761648.1"/>
    </source>
</evidence>
<keyword evidence="8 9" id="KW-0472">Membrane</keyword>
<evidence type="ECO:0000256" key="8">
    <source>
        <dbReference type="ARBA" id="ARBA00023136"/>
    </source>
</evidence>
<dbReference type="InterPro" id="IPR051084">
    <property type="entry name" value="H+-coupled_symporters"/>
</dbReference>
<dbReference type="EMBL" id="JAMRYM010000009">
    <property type="protein sequence ID" value="MCM6761648.1"/>
    <property type="molecule type" value="Genomic_DNA"/>
</dbReference>
<feature type="transmembrane region" description="Helical" evidence="9">
    <location>
        <begin position="197"/>
        <end position="216"/>
    </location>
</feature>
<protein>
    <submittedName>
        <fullName evidence="11">MFS transporter</fullName>
    </submittedName>
</protein>
<feature type="transmembrane region" description="Helical" evidence="9">
    <location>
        <begin position="287"/>
        <end position="307"/>
    </location>
</feature>
<dbReference type="InterPro" id="IPR020846">
    <property type="entry name" value="MFS_dom"/>
</dbReference>
<name>A0A9X2DW64_9MICO</name>
<evidence type="ECO:0000256" key="6">
    <source>
        <dbReference type="ARBA" id="ARBA00022847"/>
    </source>
</evidence>
<dbReference type="AlphaFoldDB" id="A0A9X2DW64"/>
<keyword evidence="5 9" id="KW-0812">Transmembrane</keyword>
<comment type="subcellular location">
    <subcellularLocation>
        <location evidence="1">Cell membrane</location>
        <topology evidence="1">Multi-pass membrane protein</topology>
    </subcellularLocation>
</comment>
<evidence type="ECO:0000256" key="7">
    <source>
        <dbReference type="ARBA" id="ARBA00022989"/>
    </source>
</evidence>
<feature type="transmembrane region" description="Helical" evidence="9">
    <location>
        <begin position="250"/>
        <end position="267"/>
    </location>
</feature>
<dbReference type="SUPFAM" id="SSF103473">
    <property type="entry name" value="MFS general substrate transporter"/>
    <property type="match status" value="1"/>
</dbReference>
<feature type="transmembrane region" description="Helical" evidence="9">
    <location>
        <begin position="97"/>
        <end position="115"/>
    </location>
</feature>
<comment type="similarity">
    <text evidence="2">Belongs to the major facilitator superfamily. Metabolite:H+ Symporter (MHS) family (TC 2.A.1.6) family.</text>
</comment>
<keyword evidence="4" id="KW-1003">Cell membrane</keyword>
<evidence type="ECO:0000256" key="5">
    <source>
        <dbReference type="ARBA" id="ARBA00022692"/>
    </source>
</evidence>
<feature type="transmembrane region" description="Helical" evidence="9">
    <location>
        <begin position="61"/>
        <end position="85"/>
    </location>
</feature>
<dbReference type="PANTHER" id="PTHR43528:SF1">
    <property type="entry name" value="ALPHA-KETOGLUTARATE PERMEASE"/>
    <property type="match status" value="1"/>
</dbReference>
<comment type="caution">
    <text evidence="11">The sequence shown here is derived from an EMBL/GenBank/DDBJ whole genome shotgun (WGS) entry which is preliminary data.</text>
</comment>
<feature type="transmembrane region" description="Helical" evidence="9">
    <location>
        <begin position="379"/>
        <end position="402"/>
    </location>
</feature>
<evidence type="ECO:0000256" key="2">
    <source>
        <dbReference type="ARBA" id="ARBA00008240"/>
    </source>
</evidence>
<evidence type="ECO:0000256" key="3">
    <source>
        <dbReference type="ARBA" id="ARBA00022448"/>
    </source>
</evidence>
<accession>A0A9X2DW64</accession>
<feature type="transmembrane region" description="Helical" evidence="9">
    <location>
        <begin position="341"/>
        <end position="358"/>
    </location>
</feature>
<feature type="transmembrane region" description="Helical" evidence="9">
    <location>
        <begin position="162"/>
        <end position="185"/>
    </location>
</feature>
<evidence type="ECO:0000256" key="9">
    <source>
        <dbReference type="SAM" id="Phobius"/>
    </source>
</evidence>
<sequence length="446" mass="47330">MTIPRSTTSPTSTEDARASRRRSKNLLAGTVGHFVEWYDWYIYGLLAAVFSGQIFPSDSPFASLIAALLTYAVGFVVRPLSGIIISPLADKYGRRRILTLAISGMALGALIIALTPPFETVGYLAPVLFVIARVMQGVSAGSEQQSAIAFMVEHAPANRRGLFGSFSNMASGLATLCATGAAAIVTSAFAPDDLASWGWRIPFLIGGLFGVIGLVMRARSDESPEFEAVETDERSALDALKDLLRNHRKPLLQTAALSAPAVAYYTWATFLPTYANLTTGRALSETLAGSVIGLVLLVIIVPVCGYLSDRLGRRRIFPIVGAIGMIVLFFPLLLLLEQPGFGVYIVVAASGWVVLGIWQSVYPTIQAELFPASVRVSGIGFAHQIVIAVFGGTAPLIATALVGAGQPLLVAVYMIVIVTIALAVYVTLPETGTGPTARGERDAPRS</sequence>
<proteinExistence type="inferred from homology"/>
<dbReference type="RefSeq" id="WP_251944080.1">
    <property type="nucleotide sequence ID" value="NZ_JAMRYM010000009.1"/>
</dbReference>
<dbReference type="InterPro" id="IPR011701">
    <property type="entry name" value="MFS"/>
</dbReference>
<dbReference type="InterPro" id="IPR005829">
    <property type="entry name" value="Sugar_transporter_CS"/>
</dbReference>
<dbReference type="PROSITE" id="PS50850">
    <property type="entry name" value="MFS"/>
    <property type="match status" value="1"/>
</dbReference>
<dbReference type="PANTHER" id="PTHR43528">
    <property type="entry name" value="ALPHA-KETOGLUTARATE PERMEASE"/>
    <property type="match status" value="1"/>
</dbReference>
<dbReference type="Proteomes" id="UP001155240">
    <property type="component" value="Unassembled WGS sequence"/>
</dbReference>
<dbReference type="GO" id="GO:0015293">
    <property type="term" value="F:symporter activity"/>
    <property type="evidence" value="ECO:0007669"/>
    <property type="project" value="UniProtKB-KW"/>
</dbReference>
<dbReference type="GO" id="GO:0005886">
    <property type="term" value="C:plasma membrane"/>
    <property type="evidence" value="ECO:0007669"/>
    <property type="project" value="UniProtKB-SubCell"/>
</dbReference>